<organism evidence="11 12">
    <name type="scientific">Actinomadura harenae</name>
    <dbReference type="NCBI Taxonomy" id="2483351"/>
    <lineage>
        <taxon>Bacteria</taxon>
        <taxon>Bacillati</taxon>
        <taxon>Actinomycetota</taxon>
        <taxon>Actinomycetes</taxon>
        <taxon>Streptosporangiales</taxon>
        <taxon>Thermomonosporaceae</taxon>
        <taxon>Actinomadura</taxon>
    </lineage>
</organism>
<evidence type="ECO:0000256" key="6">
    <source>
        <dbReference type="ARBA" id="ARBA00038076"/>
    </source>
</evidence>
<feature type="transmembrane region" description="Helical" evidence="8">
    <location>
        <begin position="452"/>
        <end position="472"/>
    </location>
</feature>
<feature type="domain" description="ABC3 transporter permease C-terminal" evidence="9">
    <location>
        <begin position="766"/>
        <end position="880"/>
    </location>
</feature>
<keyword evidence="12" id="KW-1185">Reference proteome</keyword>
<comment type="subcellular location">
    <subcellularLocation>
        <location evidence="1">Cell membrane</location>
        <topology evidence="1">Multi-pass membrane protein</topology>
    </subcellularLocation>
</comment>
<feature type="transmembrane region" description="Helical" evidence="8">
    <location>
        <begin position="761"/>
        <end position="787"/>
    </location>
</feature>
<evidence type="ECO:0000256" key="5">
    <source>
        <dbReference type="ARBA" id="ARBA00023136"/>
    </source>
</evidence>
<feature type="transmembrane region" description="Helical" evidence="8">
    <location>
        <begin position="478"/>
        <end position="503"/>
    </location>
</feature>
<evidence type="ECO:0000313" key="11">
    <source>
        <dbReference type="EMBL" id="RMI38165.1"/>
    </source>
</evidence>
<feature type="domain" description="MacB-like periplasmic core" evidence="10">
    <location>
        <begin position="41"/>
        <end position="276"/>
    </location>
</feature>
<dbReference type="InterPro" id="IPR050250">
    <property type="entry name" value="Macrolide_Exporter_MacB"/>
</dbReference>
<comment type="similarity">
    <text evidence="6">Belongs to the ABC-4 integral membrane protein family.</text>
</comment>
<feature type="transmembrane region" description="Helical" evidence="8">
    <location>
        <begin position="402"/>
        <end position="420"/>
    </location>
</feature>
<dbReference type="GO" id="GO:0005886">
    <property type="term" value="C:plasma membrane"/>
    <property type="evidence" value="ECO:0007669"/>
    <property type="project" value="UniProtKB-SubCell"/>
</dbReference>
<sequence length="888" mass="91039">MERPMRVPRPSPRTRRGRRSRSAPMTKVALRGLAAHKARLVLSVSAVMLSVAFVTGSLMFTHAVSGAFAPRGSTAPDVTVTAPQAGTGGDADEAARQAARGAPGGGTLPGDLLARVRRVPGVRTAAGDVTVQSASLTDASGRRIDAASGLRLSGLTKGSVPVLAGSWDAPDPGAVRLTSGHAPDGPDQVVLDRDTVDRGRLRLGDVVRVVAVPGTFQARIAGIVDFRTFSSGNTRVYVDTATAQRRLLGRPGRLTSIRVDAAPGVTAKELRDRIAAALGDTASTLARDPTGTDGPQGVGDVAGALGTWMLTFAGVAVLVGGVLIFNTFSMLVAARTRELALLRVLGADRRQVGRSVALEALTLGFLGSTLGLLAGVGLVAVLEQVIAGLGVNTRHMSLGFSATTPLAAYGVGVGVTLLAARLPARRAGRVAPMAALRDHGEPTGGPSRRRTVAGAFLLVAGVVLLALGRNAIPFGALLTLAAFVMLAPVLVLRAVPLLTAGYVRFLGPVGTLGRRNTLRQPRRTAATASALMIGVAVAAALSVMAASSRASMEARVDGMFGADYMVGGKSGDVSIGKDAVDAVRRVPGVGGVVRERVSPVTLTAGGRSMNLKLYGDDPGFPDAMRETYTGGSAADALSHGQVILVDEVARRFGVTVGSRVVLRVPGGRPESLTVGALQRQEPAGATIGRYRTAPMVGIDLLARLAPATADSRLFVSAAKGADPAVVGAALERALSGYPQVTVQDRSAYKAFVRGQTSDMLALVYGLLALTVLIAALGVVNTLALAVTERTREIGLLRAVGASRGQVRWMVRLESTLIAVLGTVLGLALGLVWGVALQHGTDGTKSVLVVPWLMLAASVAGAVLIGVAAAALPAAKAARLSILNALTHD</sequence>
<reference evidence="11 12" key="1">
    <citation type="submission" date="2018-10" db="EMBL/GenBank/DDBJ databases">
        <title>Isolation from soil.</title>
        <authorList>
            <person name="Hu J."/>
        </authorList>
    </citation>
    <scope>NUCLEOTIDE SEQUENCE [LARGE SCALE GENOMIC DNA]</scope>
    <source>
        <strain evidence="11 12">NEAU-Ht49</strain>
    </source>
</reference>
<feature type="domain" description="ABC3 transporter permease C-terminal" evidence="9">
    <location>
        <begin position="311"/>
        <end position="429"/>
    </location>
</feature>
<proteinExistence type="inferred from homology"/>
<accession>A0A3M2LQ13</accession>
<evidence type="ECO:0000256" key="4">
    <source>
        <dbReference type="ARBA" id="ARBA00022989"/>
    </source>
</evidence>
<evidence type="ECO:0000259" key="9">
    <source>
        <dbReference type="Pfam" id="PF02687"/>
    </source>
</evidence>
<dbReference type="GO" id="GO:0022857">
    <property type="term" value="F:transmembrane transporter activity"/>
    <property type="evidence" value="ECO:0007669"/>
    <property type="project" value="TreeGrafter"/>
</dbReference>
<dbReference type="PANTHER" id="PTHR30572">
    <property type="entry name" value="MEMBRANE COMPONENT OF TRANSPORTER-RELATED"/>
    <property type="match status" value="1"/>
</dbReference>
<evidence type="ECO:0000256" key="1">
    <source>
        <dbReference type="ARBA" id="ARBA00004651"/>
    </source>
</evidence>
<evidence type="ECO:0000256" key="2">
    <source>
        <dbReference type="ARBA" id="ARBA00022475"/>
    </source>
</evidence>
<evidence type="ECO:0000256" key="8">
    <source>
        <dbReference type="SAM" id="Phobius"/>
    </source>
</evidence>
<feature type="transmembrane region" description="Helical" evidence="8">
    <location>
        <begin position="524"/>
        <end position="546"/>
    </location>
</feature>
<evidence type="ECO:0000256" key="7">
    <source>
        <dbReference type="SAM" id="MobiDB-lite"/>
    </source>
</evidence>
<evidence type="ECO:0000259" key="10">
    <source>
        <dbReference type="Pfam" id="PF12704"/>
    </source>
</evidence>
<feature type="transmembrane region" description="Helical" evidence="8">
    <location>
        <begin position="848"/>
        <end position="871"/>
    </location>
</feature>
<dbReference type="PANTHER" id="PTHR30572:SF4">
    <property type="entry name" value="ABC TRANSPORTER PERMEASE YTRF"/>
    <property type="match status" value="1"/>
</dbReference>
<dbReference type="InterPro" id="IPR025857">
    <property type="entry name" value="MacB_PCD"/>
</dbReference>
<evidence type="ECO:0000256" key="3">
    <source>
        <dbReference type="ARBA" id="ARBA00022692"/>
    </source>
</evidence>
<dbReference type="InterPro" id="IPR003838">
    <property type="entry name" value="ABC3_permease_C"/>
</dbReference>
<evidence type="ECO:0000313" key="12">
    <source>
        <dbReference type="Proteomes" id="UP000282674"/>
    </source>
</evidence>
<feature type="region of interest" description="Disordered" evidence="7">
    <location>
        <begin position="82"/>
        <end position="109"/>
    </location>
</feature>
<name>A0A3M2LQ13_9ACTN</name>
<dbReference type="EMBL" id="RFFG01000091">
    <property type="protein sequence ID" value="RMI38165.1"/>
    <property type="molecule type" value="Genomic_DNA"/>
</dbReference>
<keyword evidence="4 8" id="KW-1133">Transmembrane helix</keyword>
<dbReference type="Pfam" id="PF12704">
    <property type="entry name" value="MacB_PCD"/>
    <property type="match status" value="2"/>
</dbReference>
<feature type="transmembrane region" description="Helical" evidence="8">
    <location>
        <begin position="816"/>
        <end position="836"/>
    </location>
</feature>
<feature type="transmembrane region" description="Helical" evidence="8">
    <location>
        <begin position="355"/>
        <end position="382"/>
    </location>
</feature>
<dbReference type="AlphaFoldDB" id="A0A3M2LQ13"/>
<dbReference type="Pfam" id="PF02687">
    <property type="entry name" value="FtsX"/>
    <property type="match status" value="2"/>
</dbReference>
<dbReference type="Proteomes" id="UP000282674">
    <property type="component" value="Unassembled WGS sequence"/>
</dbReference>
<feature type="compositionally biased region" description="Basic residues" evidence="7">
    <location>
        <begin position="12"/>
        <end position="21"/>
    </location>
</feature>
<gene>
    <name evidence="11" type="ORF">EBO15_33760</name>
</gene>
<feature type="domain" description="MacB-like periplasmic core" evidence="10">
    <location>
        <begin position="524"/>
        <end position="732"/>
    </location>
</feature>
<keyword evidence="5 8" id="KW-0472">Membrane</keyword>
<keyword evidence="3 8" id="KW-0812">Transmembrane</keyword>
<feature type="transmembrane region" description="Helical" evidence="8">
    <location>
        <begin position="308"/>
        <end position="334"/>
    </location>
</feature>
<comment type="caution">
    <text evidence="11">The sequence shown here is derived from an EMBL/GenBank/DDBJ whole genome shotgun (WGS) entry which is preliminary data.</text>
</comment>
<protein>
    <submittedName>
        <fullName evidence="11">ABC transporter permease</fullName>
    </submittedName>
</protein>
<keyword evidence="2" id="KW-1003">Cell membrane</keyword>
<feature type="region of interest" description="Disordered" evidence="7">
    <location>
        <begin position="1"/>
        <end position="24"/>
    </location>
</feature>